<keyword evidence="6" id="KW-1185">Reference proteome</keyword>
<keyword evidence="4" id="KW-0274">FAD</keyword>
<evidence type="ECO:0000256" key="3">
    <source>
        <dbReference type="ARBA" id="ARBA00022630"/>
    </source>
</evidence>
<dbReference type="Proteomes" id="UP000596276">
    <property type="component" value="Chromosome 7"/>
</dbReference>
<evidence type="ECO:0000256" key="4">
    <source>
        <dbReference type="ARBA" id="ARBA00022827"/>
    </source>
</evidence>
<keyword evidence="5" id="KW-0503">Monooxygenase</keyword>
<evidence type="ECO:0000313" key="6">
    <source>
        <dbReference type="Proteomes" id="UP000596276"/>
    </source>
</evidence>
<keyword evidence="5" id="KW-0560">Oxidoreductase</keyword>
<accession>A0A7U2R162</accession>
<dbReference type="VEuPathDB" id="FungiDB:F9C07_13372"/>
<evidence type="ECO:0000256" key="2">
    <source>
        <dbReference type="ARBA" id="ARBA00010139"/>
    </source>
</evidence>
<proteinExistence type="inferred from homology"/>
<dbReference type="InterPro" id="IPR036188">
    <property type="entry name" value="FAD/NAD-bd_sf"/>
</dbReference>
<dbReference type="Pfam" id="PF13450">
    <property type="entry name" value="NAD_binding_8"/>
    <property type="match status" value="1"/>
</dbReference>
<comment type="similarity">
    <text evidence="2">Belongs to the FAD-binding monooxygenase family.</text>
</comment>
<dbReference type="Gene3D" id="3.50.50.60">
    <property type="entry name" value="FAD/NAD(P)-binding domain"/>
    <property type="match status" value="1"/>
</dbReference>
<dbReference type="EMBL" id="CP044617">
    <property type="protein sequence ID" value="QRD92129.1"/>
    <property type="molecule type" value="Genomic_DNA"/>
</dbReference>
<name>A0A7U2R162_ASPFN</name>
<dbReference type="VEuPathDB" id="FungiDB:AFLA_012928"/>
<evidence type="ECO:0000313" key="5">
    <source>
        <dbReference type="EMBL" id="QRD92129.1"/>
    </source>
</evidence>
<sequence length="163" mass="18147">MPLAHNNPDDVSVGVSKQDTVDHARPTKVIVIGAGISGILAAIRFPQRIPNLDLVVYDKNPEVGGTWFENQYPGAACDIPAHVYQATVESNPNWSEFYASSKEILQYWKDIVAKYGVWKYMKRNHKAVEAFSTPLLRNCLCTAVTTHRRHYTNQASCLSGGLN</sequence>
<gene>
    <name evidence="5" type="ORF">F9C07_13372</name>
</gene>
<reference evidence="6" key="1">
    <citation type="journal article" date="2021" name="G3 (Bethesda)">
        <title>Chromosome assembled and annotated genome sequence of Aspergillus flavus NRRL 3357.</title>
        <authorList>
            <person name="Skerker J.M."/>
            <person name="Pianalto K.M."/>
            <person name="Mondo S.J."/>
            <person name="Yang K."/>
            <person name="Arkin A.P."/>
            <person name="Keller N.P."/>
            <person name="Grigoriev I.V."/>
            <person name="Louise Glass N.L."/>
        </authorList>
    </citation>
    <scope>NUCLEOTIDE SEQUENCE [LARGE SCALE GENOMIC DNA]</scope>
    <source>
        <strain evidence="6">ATCC 200026 / FGSC A1120 / IAM 13836 / NRRL 3357 / JCM 12722 / SRRC 167</strain>
    </source>
</reference>
<dbReference type="PANTHER" id="PTHR42877">
    <property type="entry name" value="L-ORNITHINE N(5)-MONOOXYGENASE-RELATED"/>
    <property type="match status" value="1"/>
</dbReference>
<dbReference type="SUPFAM" id="SSF51905">
    <property type="entry name" value="FAD/NAD(P)-binding domain"/>
    <property type="match status" value="1"/>
</dbReference>
<dbReference type="GO" id="GO:0004497">
    <property type="term" value="F:monooxygenase activity"/>
    <property type="evidence" value="ECO:0007669"/>
    <property type="project" value="UniProtKB-KW"/>
</dbReference>
<dbReference type="PANTHER" id="PTHR42877:SF7">
    <property type="entry name" value="FLAVIN-BINDING MONOOXYGENASE-RELATED"/>
    <property type="match status" value="1"/>
</dbReference>
<protein>
    <submittedName>
        <fullName evidence="5">Dimethylaniline monooxygenase</fullName>
    </submittedName>
</protein>
<dbReference type="AlphaFoldDB" id="A0A7U2R162"/>
<dbReference type="InterPro" id="IPR051209">
    <property type="entry name" value="FAD-bind_Monooxygenase_sf"/>
</dbReference>
<comment type="cofactor">
    <cofactor evidence="1">
        <name>FAD</name>
        <dbReference type="ChEBI" id="CHEBI:57692"/>
    </cofactor>
</comment>
<keyword evidence="3" id="KW-0285">Flavoprotein</keyword>
<organism evidence="5 6">
    <name type="scientific">Aspergillus flavus (strain ATCC 200026 / FGSC A1120 / IAM 13836 / NRRL 3357 / JCM 12722 / SRRC 167)</name>
    <dbReference type="NCBI Taxonomy" id="332952"/>
    <lineage>
        <taxon>Eukaryota</taxon>
        <taxon>Fungi</taxon>
        <taxon>Dikarya</taxon>
        <taxon>Ascomycota</taxon>
        <taxon>Pezizomycotina</taxon>
        <taxon>Eurotiomycetes</taxon>
        <taxon>Eurotiomycetidae</taxon>
        <taxon>Eurotiales</taxon>
        <taxon>Aspergillaceae</taxon>
        <taxon>Aspergillus</taxon>
        <taxon>Aspergillus subgen. Circumdati</taxon>
    </lineage>
</organism>
<evidence type="ECO:0000256" key="1">
    <source>
        <dbReference type="ARBA" id="ARBA00001974"/>
    </source>
</evidence>